<accession>A0AAD9X7G7</accession>
<dbReference type="GO" id="GO:0005524">
    <property type="term" value="F:ATP binding"/>
    <property type="evidence" value="ECO:0007669"/>
    <property type="project" value="UniProtKB-KW"/>
</dbReference>
<dbReference type="InterPro" id="IPR000719">
    <property type="entry name" value="Prot_kinase_dom"/>
</dbReference>
<keyword evidence="5" id="KW-1185">Reference proteome</keyword>
<gene>
    <name evidence="4" type="ORF">Ddye_014043</name>
</gene>
<sequence>MHGKRYFHKDLKPENLLISRGLIKIGDMGLAKEINSHQPLINCVMTRWYRAPEMVLCSENYSFKVDIWAMGAIMKLVRSNVENMQHFRQPNSEILARRTCFSGWFELSISTALGCEYILDDAISELECNKSDQVAVFMGSKQETKCFRGIDTSIFPCLLQHYSTISLCQ</sequence>
<dbReference type="PANTHER" id="PTHR24055">
    <property type="entry name" value="MITOGEN-ACTIVATED PROTEIN KINASE"/>
    <property type="match status" value="1"/>
</dbReference>
<reference evidence="4" key="1">
    <citation type="journal article" date="2023" name="Plant J.">
        <title>Genome sequences and population genomics provide insights into the demographic history, inbreeding, and mutation load of two 'living fossil' tree species of Dipteronia.</title>
        <authorList>
            <person name="Feng Y."/>
            <person name="Comes H.P."/>
            <person name="Chen J."/>
            <person name="Zhu S."/>
            <person name="Lu R."/>
            <person name="Zhang X."/>
            <person name="Li P."/>
            <person name="Qiu J."/>
            <person name="Olsen K.M."/>
            <person name="Qiu Y."/>
        </authorList>
    </citation>
    <scope>NUCLEOTIDE SEQUENCE</scope>
    <source>
        <strain evidence="4">KIB01</strain>
    </source>
</reference>
<organism evidence="4 5">
    <name type="scientific">Dipteronia dyeriana</name>
    <dbReference type="NCBI Taxonomy" id="168575"/>
    <lineage>
        <taxon>Eukaryota</taxon>
        <taxon>Viridiplantae</taxon>
        <taxon>Streptophyta</taxon>
        <taxon>Embryophyta</taxon>
        <taxon>Tracheophyta</taxon>
        <taxon>Spermatophyta</taxon>
        <taxon>Magnoliopsida</taxon>
        <taxon>eudicotyledons</taxon>
        <taxon>Gunneridae</taxon>
        <taxon>Pentapetalae</taxon>
        <taxon>rosids</taxon>
        <taxon>malvids</taxon>
        <taxon>Sapindales</taxon>
        <taxon>Sapindaceae</taxon>
        <taxon>Hippocastanoideae</taxon>
        <taxon>Acereae</taxon>
        <taxon>Dipteronia</taxon>
    </lineage>
</organism>
<keyword evidence="2" id="KW-0067">ATP-binding</keyword>
<dbReference type="SUPFAM" id="SSF56112">
    <property type="entry name" value="Protein kinase-like (PK-like)"/>
    <property type="match status" value="1"/>
</dbReference>
<dbReference type="PROSITE" id="PS50011">
    <property type="entry name" value="PROTEIN_KINASE_DOM"/>
    <property type="match status" value="1"/>
</dbReference>
<evidence type="ECO:0000313" key="4">
    <source>
        <dbReference type="EMBL" id="KAK2654187.1"/>
    </source>
</evidence>
<dbReference type="EMBL" id="JANJYI010000004">
    <property type="protein sequence ID" value="KAK2654187.1"/>
    <property type="molecule type" value="Genomic_DNA"/>
</dbReference>
<dbReference type="InterPro" id="IPR008271">
    <property type="entry name" value="Ser/Thr_kinase_AS"/>
</dbReference>
<dbReference type="Gene3D" id="1.10.510.10">
    <property type="entry name" value="Transferase(Phosphotransferase) domain 1"/>
    <property type="match status" value="1"/>
</dbReference>
<feature type="domain" description="Protein kinase" evidence="3">
    <location>
        <begin position="1"/>
        <end position="169"/>
    </location>
</feature>
<evidence type="ECO:0000313" key="5">
    <source>
        <dbReference type="Proteomes" id="UP001280121"/>
    </source>
</evidence>
<evidence type="ECO:0000256" key="2">
    <source>
        <dbReference type="ARBA" id="ARBA00022840"/>
    </source>
</evidence>
<name>A0AAD9X7G7_9ROSI</name>
<dbReference type="AlphaFoldDB" id="A0AAD9X7G7"/>
<evidence type="ECO:0000259" key="3">
    <source>
        <dbReference type="PROSITE" id="PS50011"/>
    </source>
</evidence>
<dbReference type="Proteomes" id="UP001280121">
    <property type="component" value="Unassembled WGS sequence"/>
</dbReference>
<dbReference type="Pfam" id="PF00069">
    <property type="entry name" value="Pkinase"/>
    <property type="match status" value="1"/>
</dbReference>
<dbReference type="GO" id="GO:0004672">
    <property type="term" value="F:protein kinase activity"/>
    <property type="evidence" value="ECO:0007669"/>
    <property type="project" value="InterPro"/>
</dbReference>
<dbReference type="InterPro" id="IPR011009">
    <property type="entry name" value="Kinase-like_dom_sf"/>
</dbReference>
<evidence type="ECO:0000256" key="1">
    <source>
        <dbReference type="ARBA" id="ARBA00022741"/>
    </source>
</evidence>
<dbReference type="PROSITE" id="PS00108">
    <property type="entry name" value="PROTEIN_KINASE_ST"/>
    <property type="match status" value="1"/>
</dbReference>
<proteinExistence type="predicted"/>
<dbReference type="InterPro" id="IPR050117">
    <property type="entry name" value="MAPK"/>
</dbReference>
<comment type="caution">
    <text evidence="4">The sequence shown here is derived from an EMBL/GenBank/DDBJ whole genome shotgun (WGS) entry which is preliminary data.</text>
</comment>
<protein>
    <recommendedName>
        <fullName evidence="3">Protein kinase domain-containing protein</fullName>
    </recommendedName>
</protein>
<keyword evidence="1" id="KW-0547">Nucleotide-binding</keyword>